<name>A0A6A4WN66_AMPAM</name>
<proteinExistence type="predicted"/>
<reference evidence="2 3" key="1">
    <citation type="submission" date="2019-07" db="EMBL/GenBank/DDBJ databases">
        <title>Draft genome assembly of a fouling barnacle, Amphibalanus amphitrite (Darwin, 1854): The first reference genome for Thecostraca.</title>
        <authorList>
            <person name="Kim W."/>
        </authorList>
    </citation>
    <scope>NUCLEOTIDE SEQUENCE [LARGE SCALE GENOMIC DNA]</scope>
    <source>
        <strain evidence="2">SNU_AA5</strain>
        <tissue evidence="2">Soma without cirri and trophi</tissue>
    </source>
</reference>
<gene>
    <name evidence="2" type="ORF">FJT64_024018</name>
</gene>
<dbReference type="Proteomes" id="UP000440578">
    <property type="component" value="Unassembled WGS sequence"/>
</dbReference>
<sequence length="78" mass="9098">MSALVLPADLPRDTLLLPAEKWQSIRGHLTGQQERQQRRQQEQEHELRRRAVSAHIRRDWPRDGQACACLTARPHLDV</sequence>
<evidence type="ECO:0000313" key="3">
    <source>
        <dbReference type="Proteomes" id="UP000440578"/>
    </source>
</evidence>
<accession>A0A6A4WN66</accession>
<feature type="compositionally biased region" description="Basic and acidic residues" evidence="1">
    <location>
        <begin position="35"/>
        <end position="49"/>
    </location>
</feature>
<dbReference type="AlphaFoldDB" id="A0A6A4WN66"/>
<dbReference type="EMBL" id="VIIS01000872">
    <property type="protein sequence ID" value="KAF0304102.1"/>
    <property type="molecule type" value="Genomic_DNA"/>
</dbReference>
<evidence type="ECO:0000313" key="2">
    <source>
        <dbReference type="EMBL" id="KAF0304102.1"/>
    </source>
</evidence>
<evidence type="ECO:0000256" key="1">
    <source>
        <dbReference type="SAM" id="MobiDB-lite"/>
    </source>
</evidence>
<protein>
    <submittedName>
        <fullName evidence="2">Uncharacterized protein</fullName>
    </submittedName>
</protein>
<organism evidence="2 3">
    <name type="scientific">Amphibalanus amphitrite</name>
    <name type="common">Striped barnacle</name>
    <name type="synonym">Balanus amphitrite</name>
    <dbReference type="NCBI Taxonomy" id="1232801"/>
    <lineage>
        <taxon>Eukaryota</taxon>
        <taxon>Metazoa</taxon>
        <taxon>Ecdysozoa</taxon>
        <taxon>Arthropoda</taxon>
        <taxon>Crustacea</taxon>
        <taxon>Multicrustacea</taxon>
        <taxon>Cirripedia</taxon>
        <taxon>Thoracica</taxon>
        <taxon>Thoracicalcarea</taxon>
        <taxon>Balanomorpha</taxon>
        <taxon>Balanoidea</taxon>
        <taxon>Balanidae</taxon>
        <taxon>Amphibalaninae</taxon>
        <taxon>Amphibalanus</taxon>
    </lineage>
</organism>
<keyword evidence="3" id="KW-1185">Reference proteome</keyword>
<feature type="region of interest" description="Disordered" evidence="1">
    <location>
        <begin position="28"/>
        <end position="50"/>
    </location>
</feature>
<comment type="caution">
    <text evidence="2">The sequence shown here is derived from an EMBL/GenBank/DDBJ whole genome shotgun (WGS) entry which is preliminary data.</text>
</comment>